<comment type="caution">
    <text evidence="10">The sequence shown here is derived from an EMBL/GenBank/DDBJ whole genome shotgun (WGS) entry which is preliminary data.</text>
</comment>
<proteinExistence type="inferred from homology"/>
<evidence type="ECO:0000256" key="1">
    <source>
        <dbReference type="ARBA" id="ARBA00022603"/>
    </source>
</evidence>
<dbReference type="PRINTS" id="PR00105">
    <property type="entry name" value="C5METTRFRASE"/>
</dbReference>
<gene>
    <name evidence="10" type="primary">dcm</name>
    <name evidence="10" type="ORF">H9791_03300</name>
</gene>
<evidence type="ECO:0000256" key="8">
    <source>
        <dbReference type="RuleBase" id="RU000417"/>
    </source>
</evidence>
<evidence type="ECO:0000256" key="7">
    <source>
        <dbReference type="RuleBase" id="RU000416"/>
    </source>
</evidence>
<dbReference type="AlphaFoldDB" id="A0A9E2KGB8"/>
<dbReference type="InterPro" id="IPR029063">
    <property type="entry name" value="SAM-dependent_MTases_sf"/>
</dbReference>
<evidence type="ECO:0000256" key="9">
    <source>
        <dbReference type="SAM" id="MobiDB-lite"/>
    </source>
</evidence>
<dbReference type="InterPro" id="IPR001525">
    <property type="entry name" value="C5_MeTfrase"/>
</dbReference>
<dbReference type="GO" id="GO:0009307">
    <property type="term" value="P:DNA restriction-modification system"/>
    <property type="evidence" value="ECO:0007669"/>
    <property type="project" value="UniProtKB-KW"/>
</dbReference>
<evidence type="ECO:0000256" key="6">
    <source>
        <dbReference type="PROSITE-ProRule" id="PRU01016"/>
    </source>
</evidence>
<accession>A0A9E2KGB8</accession>
<dbReference type="EMBL" id="JAHLFO010000040">
    <property type="protein sequence ID" value="MBU3813519.1"/>
    <property type="molecule type" value="Genomic_DNA"/>
</dbReference>
<dbReference type="SUPFAM" id="SSF53335">
    <property type="entry name" value="S-adenosyl-L-methionine-dependent methyltransferases"/>
    <property type="match status" value="1"/>
</dbReference>
<sequence>MNDNQDKDRMTHASLFSGIGGAEIAATWMGWTNLFHCEINPFGRKVLEYWYPNSTSYEDITKTDFSEWRGRVDVLTAGFPCQPFSVAGQRKGADDDRYLWPQVVRAVREIRPAWVVGENVTGILTMVQPGEEIEVGSGSAFFDENHLYRAEQQYVLETVCQDLEREGYSVQPFVIPACAVGAPHRRDRVWIIAHRADAWAETMQCGRENGVHAAGLAADTDINRQRERKNQQVTVAGCKGASYDCTCGEDGAAPDTDEHRHTPCREGGRIETEREERFALPGEREVWSQRPDRLPGLSRDASHASRAGWEKQHVSPEPVGQRHPAGMCREELPADRWAGFPTQPPVCNGNDGLSLGLVGITFPKWRAEAIKALGNAWVPQVAYEIFRAIQQVEDEETTS</sequence>
<keyword evidence="4" id="KW-0680">Restriction system</keyword>
<dbReference type="Gene3D" id="3.40.50.150">
    <property type="entry name" value="Vaccinia Virus protein VP39"/>
    <property type="match status" value="1"/>
</dbReference>
<dbReference type="PANTHER" id="PTHR46098:SF1">
    <property type="entry name" value="TRNA (CYTOSINE(38)-C(5))-METHYLTRANSFERASE"/>
    <property type="match status" value="1"/>
</dbReference>
<evidence type="ECO:0000256" key="2">
    <source>
        <dbReference type="ARBA" id="ARBA00022679"/>
    </source>
</evidence>
<dbReference type="EC" id="2.1.1.37" evidence="8"/>
<organism evidence="10 11">
    <name type="scientific">Candidatus Bacteroides intestinipullorum</name>
    <dbReference type="NCBI Taxonomy" id="2838471"/>
    <lineage>
        <taxon>Bacteria</taxon>
        <taxon>Pseudomonadati</taxon>
        <taxon>Bacteroidota</taxon>
        <taxon>Bacteroidia</taxon>
        <taxon>Bacteroidales</taxon>
        <taxon>Bacteroidaceae</taxon>
        <taxon>Bacteroides</taxon>
    </lineage>
</organism>
<comment type="catalytic activity">
    <reaction evidence="5 8">
        <text>a 2'-deoxycytidine in DNA + S-adenosyl-L-methionine = a 5-methyl-2'-deoxycytidine in DNA + S-adenosyl-L-homocysteine + H(+)</text>
        <dbReference type="Rhea" id="RHEA:13681"/>
        <dbReference type="Rhea" id="RHEA-COMP:11369"/>
        <dbReference type="Rhea" id="RHEA-COMP:11370"/>
        <dbReference type="ChEBI" id="CHEBI:15378"/>
        <dbReference type="ChEBI" id="CHEBI:57856"/>
        <dbReference type="ChEBI" id="CHEBI:59789"/>
        <dbReference type="ChEBI" id="CHEBI:85452"/>
        <dbReference type="ChEBI" id="CHEBI:85454"/>
        <dbReference type="EC" id="2.1.1.37"/>
    </reaction>
</comment>
<reference evidence="10" key="1">
    <citation type="journal article" date="2021" name="PeerJ">
        <title>Extensive microbial diversity within the chicken gut microbiome revealed by metagenomics and culture.</title>
        <authorList>
            <person name="Gilroy R."/>
            <person name="Ravi A."/>
            <person name="Getino M."/>
            <person name="Pursley I."/>
            <person name="Horton D.L."/>
            <person name="Alikhan N.F."/>
            <person name="Baker D."/>
            <person name="Gharbi K."/>
            <person name="Hall N."/>
            <person name="Watson M."/>
            <person name="Adriaenssens E.M."/>
            <person name="Foster-Nyarko E."/>
            <person name="Jarju S."/>
            <person name="Secka A."/>
            <person name="Antonio M."/>
            <person name="Oren A."/>
            <person name="Chaudhuri R.R."/>
            <person name="La Ragione R."/>
            <person name="Hildebrand F."/>
            <person name="Pallen M.J."/>
        </authorList>
    </citation>
    <scope>NUCLEOTIDE SEQUENCE</scope>
    <source>
        <strain evidence="10">B3-3758</strain>
    </source>
</reference>
<evidence type="ECO:0000256" key="4">
    <source>
        <dbReference type="ARBA" id="ARBA00022747"/>
    </source>
</evidence>
<dbReference type="InterPro" id="IPR050750">
    <property type="entry name" value="C5-MTase"/>
</dbReference>
<evidence type="ECO:0000313" key="11">
    <source>
        <dbReference type="Proteomes" id="UP000824236"/>
    </source>
</evidence>
<feature type="compositionally biased region" description="Basic and acidic residues" evidence="9">
    <location>
        <begin position="300"/>
        <end position="314"/>
    </location>
</feature>
<dbReference type="InterPro" id="IPR018117">
    <property type="entry name" value="C5_DNA_meth_AS"/>
</dbReference>
<dbReference type="GO" id="GO:0032259">
    <property type="term" value="P:methylation"/>
    <property type="evidence" value="ECO:0007669"/>
    <property type="project" value="UniProtKB-KW"/>
</dbReference>
<dbReference type="PANTHER" id="PTHR46098">
    <property type="entry name" value="TRNA (CYTOSINE(38)-C(5))-METHYLTRANSFERASE"/>
    <property type="match status" value="1"/>
</dbReference>
<feature type="compositionally biased region" description="Basic and acidic residues" evidence="9">
    <location>
        <begin position="256"/>
        <end position="293"/>
    </location>
</feature>
<keyword evidence="2 6" id="KW-0808">Transferase</keyword>
<feature type="region of interest" description="Disordered" evidence="9">
    <location>
        <begin position="251"/>
        <end position="324"/>
    </location>
</feature>
<keyword evidence="3 6" id="KW-0949">S-adenosyl-L-methionine</keyword>
<protein>
    <recommendedName>
        <fullName evidence="8">Cytosine-specific methyltransferase</fullName>
        <ecNumber evidence="8">2.1.1.37</ecNumber>
    </recommendedName>
</protein>
<name>A0A9E2KGB8_9BACE</name>
<dbReference type="PROSITE" id="PS51679">
    <property type="entry name" value="SAM_MT_C5"/>
    <property type="match status" value="1"/>
</dbReference>
<reference evidence="10" key="2">
    <citation type="submission" date="2021-04" db="EMBL/GenBank/DDBJ databases">
        <authorList>
            <person name="Gilroy R."/>
        </authorList>
    </citation>
    <scope>NUCLEOTIDE SEQUENCE</scope>
    <source>
        <strain evidence="10">B3-3758</strain>
    </source>
</reference>
<feature type="active site" evidence="6">
    <location>
        <position position="81"/>
    </location>
</feature>
<keyword evidence="1 6" id="KW-0489">Methyltransferase</keyword>
<comment type="similarity">
    <text evidence="6 7">Belongs to the class I-like SAM-binding methyltransferase superfamily. C5-methyltransferase family.</text>
</comment>
<dbReference type="GO" id="GO:0003886">
    <property type="term" value="F:DNA (cytosine-5-)-methyltransferase activity"/>
    <property type="evidence" value="ECO:0007669"/>
    <property type="project" value="UniProtKB-EC"/>
</dbReference>
<evidence type="ECO:0000256" key="3">
    <source>
        <dbReference type="ARBA" id="ARBA00022691"/>
    </source>
</evidence>
<dbReference type="Pfam" id="PF00145">
    <property type="entry name" value="DNA_methylase"/>
    <property type="match status" value="2"/>
</dbReference>
<evidence type="ECO:0000256" key="5">
    <source>
        <dbReference type="ARBA" id="ARBA00047422"/>
    </source>
</evidence>
<dbReference type="NCBIfam" id="TIGR00675">
    <property type="entry name" value="dcm"/>
    <property type="match status" value="1"/>
</dbReference>
<dbReference type="Proteomes" id="UP000824236">
    <property type="component" value="Unassembled WGS sequence"/>
</dbReference>
<dbReference type="PROSITE" id="PS00094">
    <property type="entry name" value="C5_MTASE_1"/>
    <property type="match status" value="1"/>
</dbReference>
<evidence type="ECO:0000313" key="10">
    <source>
        <dbReference type="EMBL" id="MBU3813519.1"/>
    </source>
</evidence>